<proteinExistence type="predicted"/>
<dbReference type="InterPro" id="IPR050410">
    <property type="entry name" value="CCR4/nocturin_mRNA_transcr"/>
</dbReference>
<evidence type="ECO:0000313" key="3">
    <source>
        <dbReference type="Proteomes" id="UP000184038"/>
    </source>
</evidence>
<dbReference type="EMBL" id="FRCP01000010">
    <property type="protein sequence ID" value="SHM47264.1"/>
    <property type="molecule type" value="Genomic_DNA"/>
</dbReference>
<keyword evidence="2" id="KW-0255">Endonuclease</keyword>
<dbReference type="SUPFAM" id="SSF56219">
    <property type="entry name" value="DNase I-like"/>
    <property type="match status" value="1"/>
</dbReference>
<name>A0A1M7J2F6_9FIRM</name>
<keyword evidence="2" id="KW-0378">Hydrolase</keyword>
<keyword evidence="2" id="KW-0269">Exonuclease</keyword>
<dbReference type="PANTHER" id="PTHR12121:SF36">
    <property type="entry name" value="ENDONUCLEASE_EXONUCLEASE_PHOSPHATASE DOMAIN-CONTAINING PROTEIN"/>
    <property type="match status" value="1"/>
</dbReference>
<dbReference type="OrthoDB" id="9793162at2"/>
<dbReference type="Gene3D" id="3.60.10.10">
    <property type="entry name" value="Endonuclease/exonuclease/phosphatase"/>
    <property type="match status" value="1"/>
</dbReference>
<dbReference type="RefSeq" id="WP_073287252.1">
    <property type="nucleotide sequence ID" value="NZ_FRCP01000010.1"/>
</dbReference>
<sequence length="257" mass="29882">MRVVTFNIRCDYNQDEENSFQFRKPLILKKLQQEKPDIIGFQEVLPHVAEWLKDNLSEYYILGCGRDAKLENEQMCVAFRKDRFQLISMDTFWMSETPEVPGSRYEIQSFCPRTCTTLFLQDLKSNRFYYVINTHLDHEASEARVLGMQQILKHMKAVEEAKQRAGYGKVEMILMGDFNAYPDAKEIRMMSEEGCLSDLTSDIDGTFHDYGRMQPAEKIDYIVVTDGVTCSECTMWTECEAGVYLSDHYPVCVDIDE</sequence>
<organism evidence="2 3">
    <name type="scientific">Anaerosporobacter mobilis DSM 15930</name>
    <dbReference type="NCBI Taxonomy" id="1120996"/>
    <lineage>
        <taxon>Bacteria</taxon>
        <taxon>Bacillati</taxon>
        <taxon>Bacillota</taxon>
        <taxon>Clostridia</taxon>
        <taxon>Lachnospirales</taxon>
        <taxon>Lachnospiraceae</taxon>
        <taxon>Anaerosporobacter</taxon>
    </lineage>
</organism>
<dbReference type="InterPro" id="IPR036691">
    <property type="entry name" value="Endo/exonu/phosph_ase_sf"/>
</dbReference>
<keyword evidence="3" id="KW-1185">Reference proteome</keyword>
<evidence type="ECO:0000313" key="2">
    <source>
        <dbReference type="EMBL" id="SHM47264.1"/>
    </source>
</evidence>
<dbReference type="GO" id="GO:0004519">
    <property type="term" value="F:endonuclease activity"/>
    <property type="evidence" value="ECO:0007669"/>
    <property type="project" value="UniProtKB-KW"/>
</dbReference>
<dbReference type="CDD" id="cd09083">
    <property type="entry name" value="EEP-1"/>
    <property type="match status" value="1"/>
</dbReference>
<dbReference type="GO" id="GO:0000175">
    <property type="term" value="F:3'-5'-RNA exonuclease activity"/>
    <property type="evidence" value="ECO:0007669"/>
    <property type="project" value="TreeGrafter"/>
</dbReference>
<reference evidence="2 3" key="1">
    <citation type="submission" date="2016-11" db="EMBL/GenBank/DDBJ databases">
        <authorList>
            <person name="Jaros S."/>
            <person name="Januszkiewicz K."/>
            <person name="Wedrychowicz H."/>
        </authorList>
    </citation>
    <scope>NUCLEOTIDE SEQUENCE [LARGE SCALE GENOMIC DNA]</scope>
    <source>
        <strain evidence="2 3">DSM 15930</strain>
    </source>
</reference>
<keyword evidence="2" id="KW-0540">Nuclease</keyword>
<gene>
    <name evidence="2" type="ORF">SAMN02746066_02107</name>
</gene>
<protein>
    <submittedName>
        <fullName evidence="2">Metal-dependent hydrolase, endonuclease/exonuclease/phosphatase family</fullName>
    </submittedName>
</protein>
<dbReference type="InterPro" id="IPR005135">
    <property type="entry name" value="Endo/exonuclease/phosphatase"/>
</dbReference>
<dbReference type="Pfam" id="PF03372">
    <property type="entry name" value="Exo_endo_phos"/>
    <property type="match status" value="1"/>
</dbReference>
<dbReference type="PANTHER" id="PTHR12121">
    <property type="entry name" value="CARBON CATABOLITE REPRESSOR PROTEIN 4"/>
    <property type="match status" value="1"/>
</dbReference>
<dbReference type="STRING" id="1120996.SAMN02746066_02107"/>
<evidence type="ECO:0000259" key="1">
    <source>
        <dbReference type="Pfam" id="PF03372"/>
    </source>
</evidence>
<feature type="domain" description="Endonuclease/exonuclease/phosphatase" evidence="1">
    <location>
        <begin position="4"/>
        <end position="248"/>
    </location>
</feature>
<dbReference type="AlphaFoldDB" id="A0A1M7J2F6"/>
<dbReference type="Proteomes" id="UP000184038">
    <property type="component" value="Unassembled WGS sequence"/>
</dbReference>
<accession>A0A1M7J2F6</accession>